<gene>
    <name evidence="2" type="ORF">RradSPS_2096</name>
    <name evidence="3" type="ORF">SIL72_12195</name>
</gene>
<evidence type="ECO:0000313" key="3">
    <source>
        <dbReference type="EMBL" id="MDX5894783.1"/>
    </source>
</evidence>
<dbReference type="HOGENOM" id="CLU_090342_1_0_11"/>
<evidence type="ECO:0000313" key="2">
    <source>
        <dbReference type="EMBL" id="AHY47379.1"/>
    </source>
</evidence>
<organism evidence="2 4">
    <name type="scientific">Rubrobacter radiotolerans</name>
    <name type="common">Arthrobacter radiotolerans</name>
    <dbReference type="NCBI Taxonomy" id="42256"/>
    <lineage>
        <taxon>Bacteria</taxon>
        <taxon>Bacillati</taxon>
        <taxon>Actinomycetota</taxon>
        <taxon>Rubrobacteria</taxon>
        <taxon>Rubrobacterales</taxon>
        <taxon>Rubrobacteraceae</taxon>
        <taxon>Rubrobacter</taxon>
    </lineage>
</organism>
<keyword evidence="4" id="KW-1185">Reference proteome</keyword>
<reference evidence="3" key="2">
    <citation type="submission" date="2023-11" db="EMBL/GenBank/DDBJ databases">
        <title>MicrobeMod: A computational toolkit for identifying prokaryotic methylation and restriction-modification with nanopore sequencing.</title>
        <authorList>
            <person name="Crits-Christoph A."/>
            <person name="Kang S.C."/>
            <person name="Lee H."/>
            <person name="Ostrov N."/>
        </authorList>
    </citation>
    <scope>NUCLEOTIDE SEQUENCE</scope>
    <source>
        <strain evidence="3">ATCC 51242</strain>
    </source>
</reference>
<sequence length="252" mass="27244">MGTALAGISVVAGTVALAVVGLLLAHRFLSLDARESSNPAVGAIYAALYVMFGISLGFSLYLVWQEFEATRQTVEREAGSVERIYRLAERFPETERESVQELAVLYARTVAEEEWPAMARGEVHPRAAQLADELGAAVRELDPQGDAESALYSESLARLDDLKESRELRLLEVREGLPALLWIVLIGGAILTVACTYLLGTRNLWLHALATGTLAAAIALLLFTIGVLDYPFNSDVRVGPEAFELVSEAIGG</sequence>
<name>A0A023X5N6_RUBRA</name>
<protein>
    <submittedName>
        <fullName evidence="3">DUF4239 domain-containing protein</fullName>
    </submittedName>
</protein>
<keyword evidence="1" id="KW-1133">Transmembrane helix</keyword>
<dbReference type="Proteomes" id="UP001281130">
    <property type="component" value="Unassembled WGS sequence"/>
</dbReference>
<dbReference type="InterPro" id="IPR025333">
    <property type="entry name" value="DUF4239"/>
</dbReference>
<feature type="transmembrane region" description="Helical" evidence="1">
    <location>
        <begin position="42"/>
        <end position="64"/>
    </location>
</feature>
<evidence type="ECO:0000313" key="4">
    <source>
        <dbReference type="Proteomes" id="UP000025229"/>
    </source>
</evidence>
<dbReference type="Proteomes" id="UP000025229">
    <property type="component" value="Chromosome"/>
</dbReference>
<dbReference type="OrthoDB" id="3427059at2"/>
<dbReference type="RefSeq" id="WP_143533998.1">
    <property type="nucleotide sequence ID" value="NZ_CP007514.1"/>
</dbReference>
<dbReference type="EMBL" id="JAWXXX010000001">
    <property type="protein sequence ID" value="MDX5894783.1"/>
    <property type="molecule type" value="Genomic_DNA"/>
</dbReference>
<dbReference type="Pfam" id="PF14023">
    <property type="entry name" value="Bestrophin-like"/>
    <property type="match status" value="1"/>
</dbReference>
<dbReference type="AlphaFoldDB" id="A0A023X5N6"/>
<feature type="transmembrane region" description="Helical" evidence="1">
    <location>
        <begin position="205"/>
        <end position="228"/>
    </location>
</feature>
<evidence type="ECO:0000256" key="1">
    <source>
        <dbReference type="SAM" id="Phobius"/>
    </source>
</evidence>
<proteinExistence type="predicted"/>
<feature type="transmembrane region" description="Helical" evidence="1">
    <location>
        <begin position="179"/>
        <end position="199"/>
    </location>
</feature>
<keyword evidence="1" id="KW-0812">Transmembrane</keyword>
<dbReference type="eggNOG" id="ENOG5030DSB">
    <property type="taxonomic scope" value="Bacteria"/>
</dbReference>
<accession>A0A023X5N6</accession>
<reference evidence="2 4" key="1">
    <citation type="submission" date="2014-03" db="EMBL/GenBank/DDBJ databases">
        <title>Complete genome sequence of the Radio-Resistant Rubrobacter radiotolerans RSPS-4.</title>
        <authorList>
            <person name="Egas C.C."/>
            <person name="Barroso C.C."/>
            <person name="Froufe H.J.C."/>
            <person name="Pacheco J.J."/>
            <person name="Albuquerque L.L."/>
            <person name="da Costa M.M.S."/>
        </authorList>
    </citation>
    <scope>NUCLEOTIDE SEQUENCE [LARGE SCALE GENOMIC DNA]</scope>
    <source>
        <strain evidence="2 4">RSPS-4</strain>
    </source>
</reference>
<dbReference type="KEGG" id="rrd:RradSPS_2096"/>
<dbReference type="EMBL" id="CP007514">
    <property type="protein sequence ID" value="AHY47379.1"/>
    <property type="molecule type" value="Genomic_DNA"/>
</dbReference>
<keyword evidence="1" id="KW-0472">Membrane</keyword>